<protein>
    <recommendedName>
        <fullName evidence="7">Cx9C motif-containing protein 4</fullName>
    </recommendedName>
</protein>
<proteinExistence type="inferred from homology"/>
<evidence type="ECO:0000256" key="1">
    <source>
        <dbReference type="ARBA" id="ARBA00004173"/>
    </source>
</evidence>
<organism evidence="5 6">
    <name type="scientific">Ridgeia piscesae</name>
    <name type="common">Tubeworm</name>
    <dbReference type="NCBI Taxonomy" id="27915"/>
    <lineage>
        <taxon>Eukaryota</taxon>
        <taxon>Metazoa</taxon>
        <taxon>Spiralia</taxon>
        <taxon>Lophotrochozoa</taxon>
        <taxon>Annelida</taxon>
        <taxon>Polychaeta</taxon>
        <taxon>Sedentaria</taxon>
        <taxon>Canalipalpata</taxon>
        <taxon>Sabellida</taxon>
        <taxon>Siboglinidae</taxon>
        <taxon>Ridgeia</taxon>
    </lineage>
</organism>
<dbReference type="SUPFAM" id="SSF47072">
    <property type="entry name" value="Cysteine alpha-hairpin motif"/>
    <property type="match status" value="1"/>
</dbReference>
<dbReference type="PANTHER" id="PTHR15590">
    <property type="entry name" value="CX9C MOTIF-CONTAINING PROTEIN 4"/>
    <property type="match status" value="1"/>
</dbReference>
<dbReference type="Proteomes" id="UP001209878">
    <property type="component" value="Unassembled WGS sequence"/>
</dbReference>
<evidence type="ECO:0000256" key="2">
    <source>
        <dbReference type="ARBA" id="ARBA00009858"/>
    </source>
</evidence>
<dbReference type="PANTHER" id="PTHR15590:SF0">
    <property type="entry name" value="CX9C MOTIF-CONTAINING PROTEIN 4"/>
    <property type="match status" value="1"/>
</dbReference>
<evidence type="ECO:0008006" key="7">
    <source>
        <dbReference type="Google" id="ProtNLM"/>
    </source>
</evidence>
<dbReference type="Pfam" id="PF08991">
    <property type="entry name" value="CMC4"/>
    <property type="match status" value="1"/>
</dbReference>
<name>A0AAD9PA09_RIDPI</name>
<evidence type="ECO:0000256" key="4">
    <source>
        <dbReference type="ARBA" id="ARBA00023157"/>
    </source>
</evidence>
<sequence>MGGVDSKEDPCQKSACAIQKCLAANNYHQEACVSYVQALMRCCERNAARSNLCEPLLANPPPLSTPNPHPAK</sequence>
<comment type="subcellular location">
    <subcellularLocation>
        <location evidence="1">Mitochondrion</location>
    </subcellularLocation>
</comment>
<evidence type="ECO:0000313" key="5">
    <source>
        <dbReference type="EMBL" id="KAK2190815.1"/>
    </source>
</evidence>
<dbReference type="EMBL" id="JAODUO010000067">
    <property type="protein sequence ID" value="KAK2190815.1"/>
    <property type="molecule type" value="Genomic_DNA"/>
</dbReference>
<gene>
    <name evidence="5" type="ORF">NP493_67g03041</name>
</gene>
<accession>A0AAD9PA09</accession>
<dbReference type="InterPro" id="IPR027179">
    <property type="entry name" value="CMC4"/>
</dbReference>
<dbReference type="GO" id="GO:0005739">
    <property type="term" value="C:mitochondrion"/>
    <property type="evidence" value="ECO:0007669"/>
    <property type="project" value="UniProtKB-SubCell"/>
</dbReference>
<evidence type="ECO:0000313" key="6">
    <source>
        <dbReference type="Proteomes" id="UP001209878"/>
    </source>
</evidence>
<keyword evidence="6" id="KW-1185">Reference proteome</keyword>
<reference evidence="5" key="1">
    <citation type="journal article" date="2023" name="Mol. Biol. Evol.">
        <title>Third-Generation Sequencing Reveals the Adaptive Role of the Epigenome in Three Deep-Sea Polychaetes.</title>
        <authorList>
            <person name="Perez M."/>
            <person name="Aroh O."/>
            <person name="Sun Y."/>
            <person name="Lan Y."/>
            <person name="Juniper S.K."/>
            <person name="Young C.R."/>
            <person name="Angers B."/>
            <person name="Qian P.Y."/>
        </authorList>
    </citation>
    <scope>NUCLEOTIDE SEQUENCE</scope>
    <source>
        <strain evidence="5">R07B-5</strain>
    </source>
</reference>
<keyword evidence="3" id="KW-0496">Mitochondrion</keyword>
<keyword evidence="4" id="KW-1015">Disulfide bond</keyword>
<dbReference type="AlphaFoldDB" id="A0AAD9PA09"/>
<dbReference type="Gene3D" id="1.10.287.1130">
    <property type="entry name" value="CytochromE C oxidase copper chaperone"/>
    <property type="match status" value="1"/>
</dbReference>
<dbReference type="PROSITE" id="PS51808">
    <property type="entry name" value="CHCH"/>
    <property type="match status" value="1"/>
</dbReference>
<evidence type="ECO:0000256" key="3">
    <source>
        <dbReference type="ARBA" id="ARBA00023128"/>
    </source>
</evidence>
<dbReference type="InterPro" id="IPR009069">
    <property type="entry name" value="Cys_alpha_HP_mot_SF"/>
</dbReference>
<comment type="caution">
    <text evidence="5">The sequence shown here is derived from an EMBL/GenBank/DDBJ whole genome shotgun (WGS) entry which is preliminary data.</text>
</comment>
<comment type="similarity">
    <text evidence="2">Belongs to the CMC4 family.</text>
</comment>